<comment type="caution">
    <text evidence="1">The sequence shown here is derived from an EMBL/GenBank/DDBJ whole genome shotgun (WGS) entry which is preliminary data.</text>
</comment>
<dbReference type="AlphaFoldDB" id="D1PC93"/>
<accession>D1PC93</accession>
<reference evidence="1" key="1">
    <citation type="submission" date="2009-11" db="EMBL/GenBank/DDBJ databases">
        <authorList>
            <person name="Weinstock G."/>
            <person name="Sodergren E."/>
            <person name="Clifton S."/>
            <person name="Fulton L."/>
            <person name="Fulton B."/>
            <person name="Courtney L."/>
            <person name="Fronick C."/>
            <person name="Harrison M."/>
            <person name="Strong C."/>
            <person name="Farmer C."/>
            <person name="Delahaunty K."/>
            <person name="Markovic C."/>
            <person name="Hall O."/>
            <person name="Minx P."/>
            <person name="Tomlinson C."/>
            <person name="Mitreva M."/>
            <person name="Nelson J."/>
            <person name="Hou S."/>
            <person name="Wollam A."/>
            <person name="Pepin K.H."/>
            <person name="Johnson M."/>
            <person name="Bhonagiri V."/>
            <person name="Nash W.E."/>
            <person name="Warren W."/>
            <person name="Chinwalla A."/>
            <person name="Mardis E.R."/>
            <person name="Wilson R.K."/>
        </authorList>
    </citation>
    <scope>NUCLEOTIDE SEQUENCE [LARGE SCALE GENOMIC DNA]</scope>
    <source>
        <strain evidence="1">DSM 18205</strain>
    </source>
</reference>
<gene>
    <name evidence="1" type="ORF">PREVCOP_04825</name>
</gene>
<protein>
    <submittedName>
        <fullName evidence="1">Uncharacterized protein</fullName>
    </submittedName>
</protein>
<dbReference type="PaxDb" id="537011-PREVCOP_04825"/>
<dbReference type="Proteomes" id="UP000004477">
    <property type="component" value="Unassembled WGS sequence"/>
</dbReference>
<evidence type="ECO:0000313" key="1">
    <source>
        <dbReference type="EMBL" id="EFB35545.1"/>
    </source>
</evidence>
<sequence length="51" mass="5532">MKKQSSAAKGKANSTALQSYIQPIKEIGNTPIVSSKPFAVCCFFVFSSLDY</sequence>
<keyword evidence="2" id="KW-1185">Reference proteome</keyword>
<name>D1PC93_9BACT</name>
<dbReference type="EMBL" id="ACBX02000014">
    <property type="protein sequence ID" value="EFB35545.1"/>
    <property type="molecule type" value="Genomic_DNA"/>
</dbReference>
<dbReference type="HOGENOM" id="CLU_3102172_0_0_10"/>
<evidence type="ECO:0000313" key="2">
    <source>
        <dbReference type="Proteomes" id="UP000004477"/>
    </source>
</evidence>
<proteinExistence type="predicted"/>
<dbReference type="STRING" id="537011.PREVCOP_04825"/>
<organism evidence="1 2">
    <name type="scientific">Segatella copri DSM 18205</name>
    <dbReference type="NCBI Taxonomy" id="537011"/>
    <lineage>
        <taxon>Bacteria</taxon>
        <taxon>Pseudomonadati</taxon>
        <taxon>Bacteroidota</taxon>
        <taxon>Bacteroidia</taxon>
        <taxon>Bacteroidales</taxon>
        <taxon>Prevotellaceae</taxon>
        <taxon>Segatella</taxon>
    </lineage>
</organism>